<dbReference type="KEGG" id="hir:HETIRDRAFT_147735"/>
<organism evidence="1 2">
    <name type="scientific">Heterobasidion irregulare (strain TC 32-1)</name>
    <dbReference type="NCBI Taxonomy" id="747525"/>
    <lineage>
        <taxon>Eukaryota</taxon>
        <taxon>Fungi</taxon>
        <taxon>Dikarya</taxon>
        <taxon>Basidiomycota</taxon>
        <taxon>Agaricomycotina</taxon>
        <taxon>Agaricomycetes</taxon>
        <taxon>Russulales</taxon>
        <taxon>Bondarzewiaceae</taxon>
        <taxon>Heterobasidion</taxon>
        <taxon>Heterobasidion annosum species complex</taxon>
    </lineage>
</organism>
<dbReference type="HOGENOM" id="CLU_2638355_0_0_1"/>
<dbReference type="InParanoid" id="W4K7X3"/>
<protein>
    <submittedName>
        <fullName evidence="1">Uncharacterized protein</fullName>
    </submittedName>
</protein>
<dbReference type="AlphaFoldDB" id="W4K7X3"/>
<gene>
    <name evidence="1" type="ORF">HETIRDRAFT_147735</name>
</gene>
<accession>W4K7X3</accession>
<dbReference type="EMBL" id="KI925458">
    <property type="protein sequence ID" value="ETW81844.1"/>
    <property type="molecule type" value="Genomic_DNA"/>
</dbReference>
<dbReference type="Proteomes" id="UP000030671">
    <property type="component" value="Unassembled WGS sequence"/>
</dbReference>
<dbReference type="GeneID" id="20667221"/>
<keyword evidence="2" id="KW-1185">Reference proteome</keyword>
<evidence type="ECO:0000313" key="1">
    <source>
        <dbReference type="EMBL" id="ETW81844.1"/>
    </source>
</evidence>
<name>W4K7X3_HETIT</name>
<proteinExistence type="predicted"/>
<sequence length="77" mass="9011">MMAYPCLMVYRSEVTAEGPTRHIVEILSILKPKRTSKSITPGHRRAIELWCFRSQHRHSRCPHPFIPFPMICSLLYS</sequence>
<evidence type="ECO:0000313" key="2">
    <source>
        <dbReference type="Proteomes" id="UP000030671"/>
    </source>
</evidence>
<reference evidence="1 2" key="1">
    <citation type="journal article" date="2012" name="New Phytol.">
        <title>Insight into trade-off between wood decay and parasitism from the genome of a fungal forest pathogen.</title>
        <authorList>
            <person name="Olson A."/>
            <person name="Aerts A."/>
            <person name="Asiegbu F."/>
            <person name="Belbahri L."/>
            <person name="Bouzid O."/>
            <person name="Broberg A."/>
            <person name="Canback B."/>
            <person name="Coutinho P.M."/>
            <person name="Cullen D."/>
            <person name="Dalman K."/>
            <person name="Deflorio G."/>
            <person name="van Diepen L.T."/>
            <person name="Dunand C."/>
            <person name="Duplessis S."/>
            <person name="Durling M."/>
            <person name="Gonthier P."/>
            <person name="Grimwood J."/>
            <person name="Fossdal C.G."/>
            <person name="Hansson D."/>
            <person name="Henrissat B."/>
            <person name="Hietala A."/>
            <person name="Himmelstrand K."/>
            <person name="Hoffmeister D."/>
            <person name="Hogberg N."/>
            <person name="James T.Y."/>
            <person name="Karlsson M."/>
            <person name="Kohler A."/>
            <person name="Kues U."/>
            <person name="Lee Y.H."/>
            <person name="Lin Y.C."/>
            <person name="Lind M."/>
            <person name="Lindquist E."/>
            <person name="Lombard V."/>
            <person name="Lucas S."/>
            <person name="Lunden K."/>
            <person name="Morin E."/>
            <person name="Murat C."/>
            <person name="Park J."/>
            <person name="Raffaello T."/>
            <person name="Rouze P."/>
            <person name="Salamov A."/>
            <person name="Schmutz J."/>
            <person name="Solheim H."/>
            <person name="Stahlberg J."/>
            <person name="Velez H."/>
            <person name="de Vries R.P."/>
            <person name="Wiebenga A."/>
            <person name="Woodward S."/>
            <person name="Yakovlev I."/>
            <person name="Garbelotto M."/>
            <person name="Martin F."/>
            <person name="Grigoriev I.V."/>
            <person name="Stenlid J."/>
        </authorList>
    </citation>
    <scope>NUCLEOTIDE SEQUENCE [LARGE SCALE GENOMIC DNA]</scope>
    <source>
        <strain evidence="1 2">TC 32-1</strain>
    </source>
</reference>
<dbReference type="RefSeq" id="XP_009546440.1">
    <property type="nucleotide sequence ID" value="XM_009548145.1"/>
</dbReference>